<protein>
    <submittedName>
        <fullName evidence="5">GntR family transcriptional regulator</fullName>
    </submittedName>
</protein>
<dbReference type="SUPFAM" id="SSF46785">
    <property type="entry name" value="Winged helix' DNA-binding domain"/>
    <property type="match status" value="1"/>
</dbReference>
<name>A0ABW4AYI8_9GAMM</name>
<keyword evidence="6" id="KW-1185">Reference proteome</keyword>
<dbReference type="Proteomes" id="UP001597059">
    <property type="component" value="Unassembled WGS sequence"/>
</dbReference>
<dbReference type="SMART" id="SM00895">
    <property type="entry name" value="FCD"/>
    <property type="match status" value="1"/>
</dbReference>
<gene>
    <name evidence="5" type="ORF">ACFQ45_06785</name>
</gene>
<evidence type="ECO:0000313" key="6">
    <source>
        <dbReference type="Proteomes" id="UP001597059"/>
    </source>
</evidence>
<dbReference type="InterPro" id="IPR000524">
    <property type="entry name" value="Tscrpt_reg_HTH_GntR"/>
</dbReference>
<evidence type="ECO:0000256" key="1">
    <source>
        <dbReference type="ARBA" id="ARBA00023015"/>
    </source>
</evidence>
<evidence type="ECO:0000256" key="3">
    <source>
        <dbReference type="ARBA" id="ARBA00023163"/>
    </source>
</evidence>
<feature type="domain" description="HTH gntR-type" evidence="4">
    <location>
        <begin position="26"/>
        <end position="93"/>
    </location>
</feature>
<dbReference type="InterPro" id="IPR036388">
    <property type="entry name" value="WH-like_DNA-bd_sf"/>
</dbReference>
<accession>A0ABW4AYI8</accession>
<dbReference type="Gene3D" id="1.20.120.530">
    <property type="entry name" value="GntR ligand-binding domain-like"/>
    <property type="match status" value="1"/>
</dbReference>
<keyword evidence="2" id="KW-0238">DNA-binding</keyword>
<dbReference type="InterPro" id="IPR011711">
    <property type="entry name" value="GntR_C"/>
</dbReference>
<dbReference type="InterPro" id="IPR008920">
    <property type="entry name" value="TF_FadR/GntR_C"/>
</dbReference>
<organism evidence="5 6">
    <name type="scientific">Rhodanobacter aciditrophus</name>
    <dbReference type="NCBI Taxonomy" id="1623218"/>
    <lineage>
        <taxon>Bacteria</taxon>
        <taxon>Pseudomonadati</taxon>
        <taxon>Pseudomonadota</taxon>
        <taxon>Gammaproteobacteria</taxon>
        <taxon>Lysobacterales</taxon>
        <taxon>Rhodanobacteraceae</taxon>
        <taxon>Rhodanobacter</taxon>
    </lineage>
</organism>
<dbReference type="SMART" id="SM00345">
    <property type="entry name" value="HTH_GNTR"/>
    <property type="match status" value="1"/>
</dbReference>
<dbReference type="RefSeq" id="WP_377366240.1">
    <property type="nucleotide sequence ID" value="NZ_JBHTMN010000007.1"/>
</dbReference>
<dbReference type="PANTHER" id="PTHR43537:SF45">
    <property type="entry name" value="GNTR FAMILY REGULATORY PROTEIN"/>
    <property type="match status" value="1"/>
</dbReference>
<keyword evidence="1" id="KW-0805">Transcription regulation</keyword>
<sequence>MNVNLMTQSSNYLIKSYLESTHEKPRTAVDRVYEEILRRIVNLELPPGSPLVRGELCAEYQVSQTPVREALLRLEQVGLINVRPQSGTEVAYIDVAQLEQNHFLREALECEVIRRLAEQKDQSLVDHLRSIIDMQEQVASQDDDVMLFAKLDELFHRTMYEAVGQLALFNLVRSRSGHMDRVRRLHLPSEGKIRSVLEGHRNIIAGIEQGSPELAIGYMREHLAGTIERVRSLQEEFPEYFC</sequence>
<proteinExistence type="predicted"/>
<dbReference type="SUPFAM" id="SSF48008">
    <property type="entry name" value="GntR ligand-binding domain-like"/>
    <property type="match status" value="1"/>
</dbReference>
<dbReference type="Pfam" id="PF07729">
    <property type="entry name" value="FCD"/>
    <property type="match status" value="1"/>
</dbReference>
<comment type="caution">
    <text evidence="5">The sequence shown here is derived from an EMBL/GenBank/DDBJ whole genome shotgun (WGS) entry which is preliminary data.</text>
</comment>
<dbReference type="InterPro" id="IPR036390">
    <property type="entry name" value="WH_DNA-bd_sf"/>
</dbReference>
<dbReference type="Pfam" id="PF00392">
    <property type="entry name" value="GntR"/>
    <property type="match status" value="1"/>
</dbReference>
<reference evidence="6" key="1">
    <citation type="journal article" date="2019" name="Int. J. Syst. Evol. Microbiol.">
        <title>The Global Catalogue of Microorganisms (GCM) 10K type strain sequencing project: providing services to taxonomists for standard genome sequencing and annotation.</title>
        <authorList>
            <consortium name="The Broad Institute Genomics Platform"/>
            <consortium name="The Broad Institute Genome Sequencing Center for Infectious Disease"/>
            <person name="Wu L."/>
            <person name="Ma J."/>
        </authorList>
    </citation>
    <scope>NUCLEOTIDE SEQUENCE [LARGE SCALE GENOMIC DNA]</scope>
    <source>
        <strain evidence="6">JCM 30774</strain>
    </source>
</reference>
<dbReference type="Gene3D" id="1.10.10.10">
    <property type="entry name" value="Winged helix-like DNA-binding domain superfamily/Winged helix DNA-binding domain"/>
    <property type="match status" value="1"/>
</dbReference>
<evidence type="ECO:0000256" key="2">
    <source>
        <dbReference type="ARBA" id="ARBA00023125"/>
    </source>
</evidence>
<dbReference type="PROSITE" id="PS50949">
    <property type="entry name" value="HTH_GNTR"/>
    <property type="match status" value="1"/>
</dbReference>
<keyword evidence="3" id="KW-0804">Transcription</keyword>
<dbReference type="CDD" id="cd07377">
    <property type="entry name" value="WHTH_GntR"/>
    <property type="match status" value="1"/>
</dbReference>
<evidence type="ECO:0000313" key="5">
    <source>
        <dbReference type="EMBL" id="MFD1383064.1"/>
    </source>
</evidence>
<dbReference type="PANTHER" id="PTHR43537">
    <property type="entry name" value="TRANSCRIPTIONAL REGULATOR, GNTR FAMILY"/>
    <property type="match status" value="1"/>
</dbReference>
<evidence type="ECO:0000259" key="4">
    <source>
        <dbReference type="PROSITE" id="PS50949"/>
    </source>
</evidence>
<dbReference type="EMBL" id="JBHTMN010000007">
    <property type="protein sequence ID" value="MFD1383064.1"/>
    <property type="molecule type" value="Genomic_DNA"/>
</dbReference>